<dbReference type="InterPro" id="IPR006594">
    <property type="entry name" value="LisH"/>
</dbReference>
<dbReference type="FunFam" id="3.30.40.10:FF:000143">
    <property type="entry name" value="Regulator of gluconeogenesis Rmd5"/>
    <property type="match status" value="1"/>
</dbReference>
<dbReference type="OrthoDB" id="1933281at2759"/>
<sequence>MDSISAVDKELDKVTNKFSSISDHSQRTLSDLILQLQNLQRDLIVLSSELHLPITHQNVIASNQCQLSGIQKVILNQNIQKVRDIISQIASEHREIHASVSRVGKMIDKNFTADFDAVGNEAFLDDPSKVQIINQVIVEHFLRQGMLEIAEELIHESKLDIPPEKKNPFTELNSILDALKRKDLQPALEWAKSHREWLNEQNSLLEFKLHRLQFVELLSQGIEKQSELIAYARANFQVLAERHENEIQSLMGSLLYLKMGIESSPYSHFLDPINWNEICEVFTRDACALLGLSVDSPLSVTFNAGCHALPALLNIKQVITQRQVTAVWNTKDELPIEIDLGKKCHFHSIFACPILRQQGSENNPPMRLVCGHVISRDALTKLTKDNKLKCPYCPVEQNPQDARQVFF</sequence>
<dbReference type="InterPro" id="IPR044063">
    <property type="entry name" value="ZF_RING_GID"/>
</dbReference>
<dbReference type="InterPro" id="IPR027370">
    <property type="entry name" value="Znf-RING_euk"/>
</dbReference>
<dbReference type="Pfam" id="PF10607">
    <property type="entry name" value="CTLH"/>
    <property type="match status" value="1"/>
</dbReference>
<evidence type="ECO:0000259" key="7">
    <source>
        <dbReference type="PROSITE" id="PS50897"/>
    </source>
</evidence>
<evidence type="ECO:0000313" key="9">
    <source>
        <dbReference type="EMBL" id="RWS28408.1"/>
    </source>
</evidence>
<keyword evidence="10" id="KW-1185">Reference proteome</keyword>
<dbReference type="PROSITE" id="PS50896">
    <property type="entry name" value="LISH"/>
    <property type="match status" value="1"/>
</dbReference>
<dbReference type="GO" id="GO:0008270">
    <property type="term" value="F:zinc ion binding"/>
    <property type="evidence" value="ECO:0007669"/>
    <property type="project" value="UniProtKB-KW"/>
</dbReference>
<dbReference type="PROSITE" id="PS51867">
    <property type="entry name" value="ZF_RING_GID"/>
    <property type="match status" value="1"/>
</dbReference>
<dbReference type="SMART" id="SM00668">
    <property type="entry name" value="CTLH"/>
    <property type="match status" value="1"/>
</dbReference>
<evidence type="ECO:0000259" key="8">
    <source>
        <dbReference type="PROSITE" id="PS51867"/>
    </source>
</evidence>
<accession>A0A443SLJ0</accession>
<dbReference type="VEuPathDB" id="VectorBase:LDEU003632"/>
<dbReference type="GO" id="GO:0034657">
    <property type="term" value="C:GID complex"/>
    <property type="evidence" value="ECO:0007669"/>
    <property type="project" value="TreeGrafter"/>
</dbReference>
<comment type="caution">
    <text evidence="9">The sequence shown here is derived from an EMBL/GenBank/DDBJ whole genome shotgun (WGS) entry which is preliminary data.</text>
</comment>
<gene>
    <name evidence="9" type="ORF">B4U80_02857</name>
</gene>
<evidence type="ECO:0000256" key="1">
    <source>
        <dbReference type="ARBA" id="ARBA00004496"/>
    </source>
</evidence>
<proteinExistence type="predicted"/>
<reference evidence="9 10" key="1">
    <citation type="journal article" date="2018" name="Gigascience">
        <title>Genomes of trombidid mites reveal novel predicted allergens and laterally-transferred genes associated with secondary metabolism.</title>
        <authorList>
            <person name="Dong X."/>
            <person name="Chaisiri K."/>
            <person name="Xia D."/>
            <person name="Armstrong S.D."/>
            <person name="Fang Y."/>
            <person name="Donnelly M.J."/>
            <person name="Kadowaki T."/>
            <person name="McGarry J.W."/>
            <person name="Darby A.C."/>
            <person name="Makepeace B.L."/>
        </authorList>
    </citation>
    <scope>NUCLEOTIDE SEQUENCE [LARGE SCALE GENOMIC DNA]</scope>
    <source>
        <strain evidence="9">UoL-UT</strain>
    </source>
</reference>
<dbReference type="EMBL" id="NCKV01001400">
    <property type="protein sequence ID" value="RWS28408.1"/>
    <property type="molecule type" value="Genomic_DNA"/>
</dbReference>
<dbReference type="STRING" id="299467.A0A443SLJ0"/>
<feature type="domain" description="RING-Gid-type" evidence="8">
    <location>
        <begin position="352"/>
        <end position="393"/>
    </location>
</feature>
<feature type="zinc finger region" description="RING-Gid-type" evidence="6">
    <location>
        <begin position="352"/>
        <end position="393"/>
    </location>
</feature>
<dbReference type="GO" id="GO:0043161">
    <property type="term" value="P:proteasome-mediated ubiquitin-dependent protein catabolic process"/>
    <property type="evidence" value="ECO:0007669"/>
    <property type="project" value="InterPro"/>
</dbReference>
<dbReference type="PANTHER" id="PTHR12170:SF3">
    <property type="entry name" value="GH10162P"/>
    <property type="match status" value="1"/>
</dbReference>
<dbReference type="InterPro" id="IPR045098">
    <property type="entry name" value="Fyv10_fam"/>
</dbReference>
<dbReference type="InterPro" id="IPR024964">
    <property type="entry name" value="CTLH/CRA"/>
</dbReference>
<dbReference type="Pfam" id="PF13445">
    <property type="entry name" value="zf-RING_UBOX"/>
    <property type="match status" value="1"/>
</dbReference>
<evidence type="ECO:0000313" key="10">
    <source>
        <dbReference type="Proteomes" id="UP000288716"/>
    </source>
</evidence>
<keyword evidence="4 6" id="KW-0863">Zinc-finger</keyword>
<keyword evidence="5" id="KW-0862">Zinc</keyword>
<keyword evidence="3" id="KW-0479">Metal-binding</keyword>
<keyword evidence="2" id="KW-0963">Cytoplasm</keyword>
<dbReference type="GO" id="GO:0005737">
    <property type="term" value="C:cytoplasm"/>
    <property type="evidence" value="ECO:0007669"/>
    <property type="project" value="UniProtKB-SubCell"/>
</dbReference>
<evidence type="ECO:0000256" key="6">
    <source>
        <dbReference type="PROSITE-ProRule" id="PRU01215"/>
    </source>
</evidence>
<dbReference type="SMART" id="SM00757">
    <property type="entry name" value="CRA"/>
    <property type="match status" value="1"/>
</dbReference>
<evidence type="ECO:0000256" key="3">
    <source>
        <dbReference type="ARBA" id="ARBA00022723"/>
    </source>
</evidence>
<dbReference type="InterPro" id="IPR006595">
    <property type="entry name" value="CTLH_C"/>
</dbReference>
<dbReference type="PANTHER" id="PTHR12170">
    <property type="entry name" value="MACROPHAGE ERYTHROBLAST ATTACHER-RELATED"/>
    <property type="match status" value="1"/>
</dbReference>
<feature type="domain" description="CTLH" evidence="7">
    <location>
        <begin position="168"/>
        <end position="225"/>
    </location>
</feature>
<evidence type="ECO:0000256" key="5">
    <source>
        <dbReference type="ARBA" id="ARBA00022833"/>
    </source>
</evidence>
<protein>
    <submittedName>
        <fullName evidence="9">Protein RMD5-like protein</fullName>
    </submittedName>
</protein>
<dbReference type="AlphaFoldDB" id="A0A443SLJ0"/>
<evidence type="ECO:0000256" key="4">
    <source>
        <dbReference type="ARBA" id="ARBA00022771"/>
    </source>
</evidence>
<comment type="subcellular location">
    <subcellularLocation>
        <location evidence="1">Cytoplasm</location>
    </subcellularLocation>
</comment>
<dbReference type="SUPFAM" id="SSF57850">
    <property type="entry name" value="RING/U-box"/>
    <property type="match status" value="1"/>
</dbReference>
<organism evidence="9 10">
    <name type="scientific">Leptotrombidium deliense</name>
    <dbReference type="NCBI Taxonomy" id="299467"/>
    <lineage>
        <taxon>Eukaryota</taxon>
        <taxon>Metazoa</taxon>
        <taxon>Ecdysozoa</taxon>
        <taxon>Arthropoda</taxon>
        <taxon>Chelicerata</taxon>
        <taxon>Arachnida</taxon>
        <taxon>Acari</taxon>
        <taxon>Acariformes</taxon>
        <taxon>Trombidiformes</taxon>
        <taxon>Prostigmata</taxon>
        <taxon>Anystina</taxon>
        <taxon>Parasitengona</taxon>
        <taxon>Trombiculoidea</taxon>
        <taxon>Trombiculidae</taxon>
        <taxon>Leptotrombidium</taxon>
    </lineage>
</organism>
<dbReference type="InterPro" id="IPR013144">
    <property type="entry name" value="CRA_dom"/>
</dbReference>
<evidence type="ECO:0000256" key="2">
    <source>
        <dbReference type="ARBA" id="ARBA00022490"/>
    </source>
</evidence>
<dbReference type="GO" id="GO:0061630">
    <property type="term" value="F:ubiquitin protein ligase activity"/>
    <property type="evidence" value="ECO:0007669"/>
    <property type="project" value="InterPro"/>
</dbReference>
<dbReference type="GO" id="GO:0005634">
    <property type="term" value="C:nucleus"/>
    <property type="evidence" value="ECO:0007669"/>
    <property type="project" value="TreeGrafter"/>
</dbReference>
<dbReference type="PROSITE" id="PS50897">
    <property type="entry name" value="CTLH"/>
    <property type="match status" value="1"/>
</dbReference>
<name>A0A443SLJ0_9ACAR</name>
<dbReference type="Proteomes" id="UP000288716">
    <property type="component" value="Unassembled WGS sequence"/>
</dbReference>